<name>A0A0A8ZU12_ARUDO</name>
<dbReference type="EMBL" id="GBRH01257630">
    <property type="protein sequence ID" value="JAD40265.1"/>
    <property type="molecule type" value="Transcribed_RNA"/>
</dbReference>
<reference evidence="1" key="1">
    <citation type="submission" date="2014-09" db="EMBL/GenBank/DDBJ databases">
        <authorList>
            <person name="Magalhaes I.L.F."/>
            <person name="Oliveira U."/>
            <person name="Santos F.R."/>
            <person name="Vidigal T.H.D.A."/>
            <person name="Brescovit A.D."/>
            <person name="Santos A.J."/>
        </authorList>
    </citation>
    <scope>NUCLEOTIDE SEQUENCE</scope>
    <source>
        <tissue evidence="1">Shoot tissue taken approximately 20 cm above the soil surface</tissue>
    </source>
</reference>
<sequence length="34" mass="3882">MLLFQSYIKNPYLTTCIGQILTNCDCSRTTAVLR</sequence>
<protein>
    <submittedName>
        <fullName evidence="1">Uncharacterized protein</fullName>
    </submittedName>
</protein>
<accession>A0A0A8ZU12</accession>
<organism evidence="1">
    <name type="scientific">Arundo donax</name>
    <name type="common">Giant reed</name>
    <name type="synonym">Donax arundinaceus</name>
    <dbReference type="NCBI Taxonomy" id="35708"/>
    <lineage>
        <taxon>Eukaryota</taxon>
        <taxon>Viridiplantae</taxon>
        <taxon>Streptophyta</taxon>
        <taxon>Embryophyta</taxon>
        <taxon>Tracheophyta</taxon>
        <taxon>Spermatophyta</taxon>
        <taxon>Magnoliopsida</taxon>
        <taxon>Liliopsida</taxon>
        <taxon>Poales</taxon>
        <taxon>Poaceae</taxon>
        <taxon>PACMAD clade</taxon>
        <taxon>Arundinoideae</taxon>
        <taxon>Arundineae</taxon>
        <taxon>Arundo</taxon>
    </lineage>
</organism>
<dbReference type="AlphaFoldDB" id="A0A0A8ZU12"/>
<evidence type="ECO:0000313" key="1">
    <source>
        <dbReference type="EMBL" id="JAD40265.1"/>
    </source>
</evidence>
<reference evidence="1" key="2">
    <citation type="journal article" date="2015" name="Data Brief">
        <title>Shoot transcriptome of the giant reed, Arundo donax.</title>
        <authorList>
            <person name="Barrero R.A."/>
            <person name="Guerrero F.D."/>
            <person name="Moolhuijzen P."/>
            <person name="Goolsby J.A."/>
            <person name="Tidwell J."/>
            <person name="Bellgard S.E."/>
            <person name="Bellgard M.I."/>
        </authorList>
    </citation>
    <scope>NUCLEOTIDE SEQUENCE</scope>
    <source>
        <tissue evidence="1">Shoot tissue taken approximately 20 cm above the soil surface</tissue>
    </source>
</reference>
<proteinExistence type="predicted"/>